<keyword evidence="2 5" id="KW-0812">Transmembrane</keyword>
<gene>
    <name evidence="7" type="ORF">ERX46_09080</name>
</gene>
<evidence type="ECO:0000256" key="3">
    <source>
        <dbReference type="ARBA" id="ARBA00022989"/>
    </source>
</evidence>
<evidence type="ECO:0000256" key="4">
    <source>
        <dbReference type="ARBA" id="ARBA00023136"/>
    </source>
</evidence>
<name>A0A4Q4KLE8_9FLAO</name>
<evidence type="ECO:0000256" key="1">
    <source>
        <dbReference type="ARBA" id="ARBA00004141"/>
    </source>
</evidence>
<evidence type="ECO:0000313" key="8">
    <source>
        <dbReference type="Proteomes" id="UP000293952"/>
    </source>
</evidence>
<feature type="transmembrane region" description="Helical" evidence="5">
    <location>
        <begin position="25"/>
        <end position="50"/>
    </location>
</feature>
<dbReference type="Pfam" id="PF06271">
    <property type="entry name" value="RDD"/>
    <property type="match status" value="1"/>
</dbReference>
<sequence>MQKLKLTTDQNVPIEVELAGIEQRLLAVLLDLVILMSYFVLMLALINIIFTTSYSNFSEQDFSFWFILFILLVYLPFSLYTPLMEYFTKGQTIGKMALGIRVTKVNGENAKFKDYFTRWLFRPYEVYILMFALGGVLAFLASFFFDTLISAISSKNQRIGDFMANTVVVRKKPKKVYSINDILAIRNNENYTPTYTGVSMYTDEDMMLVKNVISRVETYKNKETKALAIELADQIAEELKLEEKPEKKLTFLKTVLSDYIVLTR</sequence>
<evidence type="ECO:0000313" key="7">
    <source>
        <dbReference type="EMBL" id="RYM34102.1"/>
    </source>
</evidence>
<evidence type="ECO:0000256" key="5">
    <source>
        <dbReference type="SAM" id="Phobius"/>
    </source>
</evidence>
<dbReference type="Proteomes" id="UP000293952">
    <property type="component" value="Unassembled WGS sequence"/>
</dbReference>
<feature type="transmembrane region" description="Helical" evidence="5">
    <location>
        <begin position="62"/>
        <end position="80"/>
    </location>
</feature>
<feature type="transmembrane region" description="Helical" evidence="5">
    <location>
        <begin position="126"/>
        <end position="149"/>
    </location>
</feature>
<dbReference type="InterPro" id="IPR010432">
    <property type="entry name" value="RDD"/>
</dbReference>
<dbReference type="PANTHER" id="PTHR38480:SF1">
    <property type="entry name" value="SLR0254 PROTEIN"/>
    <property type="match status" value="1"/>
</dbReference>
<dbReference type="AlphaFoldDB" id="A0A4Q4KLE8"/>
<feature type="domain" description="RDD" evidence="6">
    <location>
        <begin position="19"/>
        <end position="165"/>
    </location>
</feature>
<comment type="caution">
    <text evidence="7">The sequence shown here is derived from an EMBL/GenBank/DDBJ whole genome shotgun (WGS) entry which is preliminary data.</text>
</comment>
<comment type="subcellular location">
    <subcellularLocation>
        <location evidence="1">Membrane</location>
        <topology evidence="1">Multi-pass membrane protein</topology>
    </subcellularLocation>
</comment>
<keyword evidence="4 5" id="KW-0472">Membrane</keyword>
<protein>
    <submittedName>
        <fullName evidence="7">RDD family protein</fullName>
    </submittedName>
</protein>
<dbReference type="PANTHER" id="PTHR38480">
    <property type="entry name" value="SLR0254 PROTEIN"/>
    <property type="match status" value="1"/>
</dbReference>
<organism evidence="7 8">
    <name type="scientific">Brumimicrobium glaciale</name>
    <dbReference type="NCBI Taxonomy" id="200475"/>
    <lineage>
        <taxon>Bacteria</taxon>
        <taxon>Pseudomonadati</taxon>
        <taxon>Bacteroidota</taxon>
        <taxon>Flavobacteriia</taxon>
        <taxon>Flavobacteriales</taxon>
        <taxon>Crocinitomicaceae</taxon>
        <taxon>Brumimicrobium</taxon>
    </lineage>
</organism>
<dbReference type="GO" id="GO:0016020">
    <property type="term" value="C:membrane"/>
    <property type="evidence" value="ECO:0007669"/>
    <property type="project" value="UniProtKB-SubCell"/>
</dbReference>
<keyword evidence="3 5" id="KW-1133">Transmembrane helix</keyword>
<reference evidence="7 8" key="1">
    <citation type="submission" date="2019-02" db="EMBL/GenBank/DDBJ databases">
        <title>Genome sequence of the sea-ice species Brumimicrobium glaciale.</title>
        <authorList>
            <person name="Bowman J.P."/>
        </authorList>
    </citation>
    <scope>NUCLEOTIDE SEQUENCE [LARGE SCALE GENOMIC DNA]</scope>
    <source>
        <strain evidence="7 8">IC156</strain>
    </source>
</reference>
<dbReference type="EMBL" id="SETE01000003">
    <property type="protein sequence ID" value="RYM34102.1"/>
    <property type="molecule type" value="Genomic_DNA"/>
</dbReference>
<evidence type="ECO:0000256" key="2">
    <source>
        <dbReference type="ARBA" id="ARBA00022692"/>
    </source>
</evidence>
<dbReference type="OrthoDB" id="9814143at2"/>
<evidence type="ECO:0000259" key="6">
    <source>
        <dbReference type="Pfam" id="PF06271"/>
    </source>
</evidence>
<dbReference type="RefSeq" id="WP_130093543.1">
    <property type="nucleotide sequence ID" value="NZ_SETE01000003.1"/>
</dbReference>
<keyword evidence="8" id="KW-1185">Reference proteome</keyword>
<accession>A0A4Q4KLE8</accession>
<proteinExistence type="predicted"/>